<dbReference type="OrthoDB" id="73516at2759"/>
<accession>A0A067BNN4</accession>
<dbReference type="VEuPathDB" id="FungiDB:SPRG_14638"/>
<name>A0A067BNN4_SAPPC</name>
<evidence type="ECO:0000313" key="1">
    <source>
        <dbReference type="EMBL" id="KDO20099.1"/>
    </source>
</evidence>
<gene>
    <name evidence="1" type="ORF">SPRG_14638</name>
</gene>
<dbReference type="OMA" id="HNDPRHA"/>
<organism evidence="1 2">
    <name type="scientific">Saprolegnia parasitica (strain CBS 223.65)</name>
    <dbReference type="NCBI Taxonomy" id="695850"/>
    <lineage>
        <taxon>Eukaryota</taxon>
        <taxon>Sar</taxon>
        <taxon>Stramenopiles</taxon>
        <taxon>Oomycota</taxon>
        <taxon>Saprolegniomycetes</taxon>
        <taxon>Saprolegniales</taxon>
        <taxon>Saprolegniaceae</taxon>
        <taxon>Saprolegnia</taxon>
    </lineage>
</organism>
<dbReference type="GeneID" id="24136432"/>
<protein>
    <recommendedName>
        <fullName evidence="3">BZIP domain-containing protein</fullName>
    </recommendedName>
</protein>
<proteinExistence type="predicted"/>
<dbReference type="EMBL" id="KK583324">
    <property type="protein sequence ID" value="KDO20099.1"/>
    <property type="molecule type" value="Genomic_DNA"/>
</dbReference>
<sequence length="377" mass="42433">MRSEVLAMEVDAKKAEKRAYNRMKQRAFRKKIEDELQSLHRTIYDLELETTTLRRAATGPLPWADVAAALSKSTEATLHTNRALRSDVARARVLAQTMHAWVRRTIPHAPRERYFSMAPATLPASWEARQLGFKWITDRLYHHAEHLLHEHGLYKGEQNVTFGEITVHTTENGTHEYFTKYQRRVSAPFAAVCSAFEVLCTTGARDFVLSGRSALDAHITSLMDEEIVYSQGACTRDGAPWVDNKVWRTYRKPHELVIVGQSVHNDPRHATTSMERVRCNVVVVTAVDATTTLVRQLNINTHAYTRDGFVAPDVEARQFNVLVPPTSCAEDQLSQLAQHIRIVRNAMFRGGMNASLDAAIDAARARPVSSVVAKVPL</sequence>
<evidence type="ECO:0000313" key="2">
    <source>
        <dbReference type="Proteomes" id="UP000030745"/>
    </source>
</evidence>
<dbReference type="AlphaFoldDB" id="A0A067BNN4"/>
<dbReference type="Proteomes" id="UP000030745">
    <property type="component" value="Unassembled WGS sequence"/>
</dbReference>
<dbReference type="KEGG" id="spar:SPRG_14638"/>
<reference evidence="1 2" key="1">
    <citation type="journal article" date="2013" name="PLoS Genet.">
        <title>Distinctive expansion of potential virulence genes in the genome of the oomycete fish pathogen Saprolegnia parasitica.</title>
        <authorList>
            <person name="Jiang R.H."/>
            <person name="de Bruijn I."/>
            <person name="Haas B.J."/>
            <person name="Belmonte R."/>
            <person name="Lobach L."/>
            <person name="Christie J."/>
            <person name="van den Ackerveken G."/>
            <person name="Bottin A."/>
            <person name="Bulone V."/>
            <person name="Diaz-Moreno S.M."/>
            <person name="Dumas B."/>
            <person name="Fan L."/>
            <person name="Gaulin E."/>
            <person name="Govers F."/>
            <person name="Grenville-Briggs L.J."/>
            <person name="Horner N.R."/>
            <person name="Levin J.Z."/>
            <person name="Mammella M."/>
            <person name="Meijer H.J."/>
            <person name="Morris P."/>
            <person name="Nusbaum C."/>
            <person name="Oome S."/>
            <person name="Phillips A.J."/>
            <person name="van Rooyen D."/>
            <person name="Rzeszutek E."/>
            <person name="Saraiva M."/>
            <person name="Secombes C.J."/>
            <person name="Seidl M.F."/>
            <person name="Snel B."/>
            <person name="Stassen J.H."/>
            <person name="Sykes S."/>
            <person name="Tripathy S."/>
            <person name="van den Berg H."/>
            <person name="Vega-Arreguin J.C."/>
            <person name="Wawra S."/>
            <person name="Young S.K."/>
            <person name="Zeng Q."/>
            <person name="Dieguez-Uribeondo J."/>
            <person name="Russ C."/>
            <person name="Tyler B.M."/>
            <person name="van West P."/>
        </authorList>
    </citation>
    <scope>NUCLEOTIDE SEQUENCE [LARGE SCALE GENOMIC DNA]</scope>
    <source>
        <strain evidence="1 2">CBS 223.65</strain>
    </source>
</reference>
<keyword evidence="2" id="KW-1185">Reference proteome</keyword>
<evidence type="ECO:0008006" key="3">
    <source>
        <dbReference type="Google" id="ProtNLM"/>
    </source>
</evidence>
<dbReference type="RefSeq" id="XP_012209202.1">
    <property type="nucleotide sequence ID" value="XM_012353812.1"/>
</dbReference>